<dbReference type="EMBL" id="EQ974375">
    <property type="protein sequence ID" value="EEF29983.1"/>
    <property type="molecule type" value="Genomic_DNA"/>
</dbReference>
<dbReference type="AlphaFoldDB" id="B9T2C9"/>
<proteinExistence type="predicted"/>
<gene>
    <name evidence="1" type="ORF">RCOM_0405060</name>
</gene>
<accession>B9T2C9</accession>
<keyword evidence="2" id="KW-1185">Reference proteome</keyword>
<evidence type="ECO:0000313" key="1">
    <source>
        <dbReference type="EMBL" id="EEF29983.1"/>
    </source>
</evidence>
<reference evidence="2" key="1">
    <citation type="journal article" date="2010" name="Nat. Biotechnol.">
        <title>Draft genome sequence of the oilseed species Ricinus communis.</title>
        <authorList>
            <person name="Chan A.P."/>
            <person name="Crabtree J."/>
            <person name="Zhao Q."/>
            <person name="Lorenzi H."/>
            <person name="Orvis J."/>
            <person name="Puiu D."/>
            <person name="Melake-Berhan A."/>
            <person name="Jones K.M."/>
            <person name="Redman J."/>
            <person name="Chen G."/>
            <person name="Cahoon E.B."/>
            <person name="Gedil M."/>
            <person name="Stanke M."/>
            <person name="Haas B.J."/>
            <person name="Wortman J.R."/>
            <person name="Fraser-Liggett C.M."/>
            <person name="Ravel J."/>
            <person name="Rabinowicz P.D."/>
        </authorList>
    </citation>
    <scope>NUCLEOTIDE SEQUENCE [LARGE SCALE GENOMIC DNA]</scope>
    <source>
        <strain evidence="2">cv. Hale</strain>
    </source>
</reference>
<dbReference type="InParanoid" id="B9T2C9"/>
<evidence type="ECO:0000313" key="2">
    <source>
        <dbReference type="Proteomes" id="UP000008311"/>
    </source>
</evidence>
<protein>
    <submittedName>
        <fullName evidence="1">Uncharacterized protein</fullName>
    </submittedName>
</protein>
<organism evidence="1 2">
    <name type="scientific">Ricinus communis</name>
    <name type="common">Castor bean</name>
    <dbReference type="NCBI Taxonomy" id="3988"/>
    <lineage>
        <taxon>Eukaryota</taxon>
        <taxon>Viridiplantae</taxon>
        <taxon>Streptophyta</taxon>
        <taxon>Embryophyta</taxon>
        <taxon>Tracheophyta</taxon>
        <taxon>Spermatophyta</taxon>
        <taxon>Magnoliopsida</taxon>
        <taxon>eudicotyledons</taxon>
        <taxon>Gunneridae</taxon>
        <taxon>Pentapetalae</taxon>
        <taxon>rosids</taxon>
        <taxon>fabids</taxon>
        <taxon>Malpighiales</taxon>
        <taxon>Euphorbiaceae</taxon>
        <taxon>Acalyphoideae</taxon>
        <taxon>Acalypheae</taxon>
        <taxon>Ricinus</taxon>
    </lineage>
</organism>
<sequence length="68" mass="7352">MVKIKSRSENPRKPSQAITSAAAAAQLTTVTLQVHRLLLPLTTKSPESLNVAVVSVLKSISLIFARRI</sequence>
<name>B9T2C9_RICCO</name>
<dbReference type="Proteomes" id="UP000008311">
    <property type="component" value="Unassembled WGS sequence"/>
</dbReference>